<dbReference type="OMA" id="STEMMSR"/>
<dbReference type="Gene3D" id="2.60.40.1180">
    <property type="entry name" value="Golgi alpha-mannosidase II"/>
    <property type="match status" value="2"/>
</dbReference>
<organism evidence="2 3">
    <name type="scientific">Stegodyphus mimosarum</name>
    <name type="common">African social velvet spider</name>
    <dbReference type="NCBI Taxonomy" id="407821"/>
    <lineage>
        <taxon>Eukaryota</taxon>
        <taxon>Metazoa</taxon>
        <taxon>Ecdysozoa</taxon>
        <taxon>Arthropoda</taxon>
        <taxon>Chelicerata</taxon>
        <taxon>Arachnida</taxon>
        <taxon>Araneae</taxon>
        <taxon>Araneomorphae</taxon>
        <taxon>Entelegynae</taxon>
        <taxon>Eresoidea</taxon>
        <taxon>Eresidae</taxon>
        <taxon>Stegodyphus</taxon>
    </lineage>
</organism>
<reference evidence="2 3" key="1">
    <citation type="submission" date="2013-11" db="EMBL/GenBank/DDBJ databases">
        <title>Genome sequencing of Stegodyphus mimosarum.</title>
        <authorList>
            <person name="Bechsgaard J."/>
        </authorList>
    </citation>
    <scope>NUCLEOTIDE SEQUENCE [LARGE SCALE GENOMIC DNA]</scope>
</reference>
<dbReference type="InterPro" id="IPR048395">
    <property type="entry name" value="Glyco_hydro_31_C"/>
</dbReference>
<name>A0A087TWN6_STEMI</name>
<dbReference type="EMBL" id="KK117095">
    <property type="protein sequence ID" value="KFM69525.1"/>
    <property type="molecule type" value="Genomic_DNA"/>
</dbReference>
<protein>
    <submittedName>
        <fullName evidence="2">Sucrase-isomaltase, intestinal</fullName>
    </submittedName>
</protein>
<evidence type="ECO:0000313" key="2">
    <source>
        <dbReference type="EMBL" id="KFM69525.1"/>
    </source>
</evidence>
<dbReference type="Pfam" id="PF21365">
    <property type="entry name" value="Glyco_hydro_31_3rd"/>
    <property type="match status" value="1"/>
</dbReference>
<evidence type="ECO:0000313" key="3">
    <source>
        <dbReference type="Proteomes" id="UP000054359"/>
    </source>
</evidence>
<accession>A0A087TWN6</accession>
<gene>
    <name evidence="2" type="ORF">X975_10799</name>
</gene>
<evidence type="ECO:0000259" key="1">
    <source>
        <dbReference type="Pfam" id="PF21365"/>
    </source>
</evidence>
<dbReference type="Proteomes" id="UP000054359">
    <property type="component" value="Unassembled WGS sequence"/>
</dbReference>
<dbReference type="InterPro" id="IPR013780">
    <property type="entry name" value="Glyco_hydro_b"/>
</dbReference>
<sequence>MWGKSLLISPILKPDQRSLSLYLPEGEWWHFEYEQSRPERLTGQHVIKTDMKSNIPVHVRGGTILPIQQYVLRNSSKEDTRNLSLYIFPEHGKAFGEFFLDDGLSKDTIKNNLFILYNFSYANCSVQVTKLGNTTWNALTTTLMDVYVFKAKTVTNVEINNTTKEFTLDDKLNVLKVNANMELKEITSITWADKKNGCQMLA</sequence>
<dbReference type="PANTHER" id="PTHR22762:SF120">
    <property type="entry name" value="HETEROGLYCAN GLUCOSIDASE 1"/>
    <property type="match status" value="1"/>
</dbReference>
<feature type="domain" description="Glycosyl hydrolase family 31 C-terminal" evidence="1">
    <location>
        <begin position="1"/>
        <end position="65"/>
    </location>
</feature>
<keyword evidence="3" id="KW-1185">Reference proteome</keyword>
<proteinExistence type="predicted"/>
<dbReference type="OrthoDB" id="6436438at2759"/>
<dbReference type="STRING" id="407821.A0A087TWN6"/>
<dbReference type="SUPFAM" id="SSF51011">
    <property type="entry name" value="Glycosyl hydrolase domain"/>
    <property type="match status" value="1"/>
</dbReference>
<feature type="non-terminal residue" evidence="2">
    <location>
        <position position="202"/>
    </location>
</feature>
<dbReference type="AlphaFoldDB" id="A0A087TWN6"/>
<dbReference type="GO" id="GO:0004553">
    <property type="term" value="F:hydrolase activity, hydrolyzing O-glycosyl compounds"/>
    <property type="evidence" value="ECO:0007669"/>
    <property type="project" value="TreeGrafter"/>
</dbReference>
<dbReference type="PANTHER" id="PTHR22762">
    <property type="entry name" value="ALPHA-GLUCOSIDASE"/>
    <property type="match status" value="1"/>
</dbReference>